<organism evidence="1 2">
    <name type="scientific">Actinoplanes flavus</name>
    <dbReference type="NCBI Taxonomy" id="2820290"/>
    <lineage>
        <taxon>Bacteria</taxon>
        <taxon>Bacillati</taxon>
        <taxon>Actinomycetota</taxon>
        <taxon>Actinomycetes</taxon>
        <taxon>Micromonosporales</taxon>
        <taxon>Micromonosporaceae</taxon>
        <taxon>Actinoplanes</taxon>
    </lineage>
</organism>
<protein>
    <submittedName>
        <fullName evidence="1">Uncharacterized protein</fullName>
    </submittedName>
</protein>
<accession>A0ABS3UVU8</accession>
<evidence type="ECO:0000313" key="1">
    <source>
        <dbReference type="EMBL" id="MBO3742699.1"/>
    </source>
</evidence>
<dbReference type="RefSeq" id="WP_208471891.1">
    <property type="nucleotide sequence ID" value="NZ_JAGFNS010000030.1"/>
</dbReference>
<keyword evidence="2" id="KW-1185">Reference proteome</keyword>
<proteinExistence type="predicted"/>
<comment type="caution">
    <text evidence="1">The sequence shown here is derived from an EMBL/GenBank/DDBJ whole genome shotgun (WGS) entry which is preliminary data.</text>
</comment>
<gene>
    <name evidence="1" type="ORF">J5X75_34830</name>
</gene>
<dbReference type="Proteomes" id="UP000679690">
    <property type="component" value="Unassembled WGS sequence"/>
</dbReference>
<dbReference type="EMBL" id="JAGFNS010000030">
    <property type="protein sequence ID" value="MBO3742699.1"/>
    <property type="molecule type" value="Genomic_DNA"/>
</dbReference>
<evidence type="ECO:0000313" key="2">
    <source>
        <dbReference type="Proteomes" id="UP000679690"/>
    </source>
</evidence>
<reference evidence="1 2" key="1">
    <citation type="submission" date="2021-03" db="EMBL/GenBank/DDBJ databases">
        <title>Actinoplanes flavus sp. nov., a novel actinomycete isolated from Coconut Palm rhizosphere soil.</title>
        <authorList>
            <person name="Luo X."/>
        </authorList>
    </citation>
    <scope>NUCLEOTIDE SEQUENCE [LARGE SCALE GENOMIC DNA]</scope>
    <source>
        <strain evidence="1 2">NEAU-H7</strain>
    </source>
</reference>
<name>A0ABS3UVU8_9ACTN</name>
<sequence length="165" mass="18061">MLDQVLSGPLPQARIRVLQGENSEDGRRGDKQIVAISMCTYTCPDFATLDACVDALKASDDKLRARPDAMMLWDWQDSDVVFDTPENPRAAGGTVRLGVAWYDKEFFLERGDAGFSRMHKVIYDQIGVPQDRITIEHFLAADQAVFTGLDNVPSSPGALTAGAAL</sequence>